<feature type="compositionally biased region" description="Basic and acidic residues" evidence="1">
    <location>
        <begin position="69"/>
        <end position="81"/>
    </location>
</feature>
<gene>
    <name evidence="3" type="ORF">ANCCAN_16419</name>
</gene>
<name>A0A368G308_ANCCA</name>
<evidence type="ECO:0000313" key="3">
    <source>
        <dbReference type="EMBL" id="RCN37669.1"/>
    </source>
</evidence>
<feature type="compositionally biased region" description="Basic residues" evidence="1">
    <location>
        <begin position="22"/>
        <end position="33"/>
    </location>
</feature>
<organism evidence="3 4">
    <name type="scientific">Ancylostoma caninum</name>
    <name type="common">Dog hookworm</name>
    <dbReference type="NCBI Taxonomy" id="29170"/>
    <lineage>
        <taxon>Eukaryota</taxon>
        <taxon>Metazoa</taxon>
        <taxon>Ecdysozoa</taxon>
        <taxon>Nematoda</taxon>
        <taxon>Chromadorea</taxon>
        <taxon>Rhabditida</taxon>
        <taxon>Rhabditina</taxon>
        <taxon>Rhabditomorpha</taxon>
        <taxon>Strongyloidea</taxon>
        <taxon>Ancylostomatidae</taxon>
        <taxon>Ancylostomatinae</taxon>
        <taxon>Ancylostoma</taxon>
    </lineage>
</organism>
<accession>A0A368G308</accession>
<dbReference type="Proteomes" id="UP000252519">
    <property type="component" value="Unassembled WGS sequence"/>
</dbReference>
<keyword evidence="2" id="KW-0732">Signal</keyword>
<dbReference type="AlphaFoldDB" id="A0A368G308"/>
<comment type="caution">
    <text evidence="3">The sequence shown here is derived from an EMBL/GenBank/DDBJ whole genome shotgun (WGS) entry which is preliminary data.</text>
</comment>
<reference evidence="3 4" key="1">
    <citation type="submission" date="2014-10" db="EMBL/GenBank/DDBJ databases">
        <title>Draft genome of the hookworm Ancylostoma caninum.</title>
        <authorList>
            <person name="Mitreva M."/>
        </authorList>
    </citation>
    <scope>NUCLEOTIDE SEQUENCE [LARGE SCALE GENOMIC DNA]</scope>
    <source>
        <strain evidence="3 4">Baltimore</strain>
    </source>
</reference>
<proteinExistence type="predicted"/>
<dbReference type="EMBL" id="JOJR01000451">
    <property type="protein sequence ID" value="RCN37669.1"/>
    <property type="molecule type" value="Genomic_DNA"/>
</dbReference>
<evidence type="ECO:0000256" key="1">
    <source>
        <dbReference type="SAM" id="MobiDB-lite"/>
    </source>
</evidence>
<feature type="signal peptide" evidence="2">
    <location>
        <begin position="1"/>
        <end position="18"/>
    </location>
</feature>
<sequence>MKILVVVGFACVIAAVLSRPESKKRSKPTHPPHPHGGTGTPPSHHHGGTEGPHGGHHGTHKPGGSGSSEEGHHHGHHDNCQHHTTHMPIDSSSGHFSP</sequence>
<feature type="chain" id="PRO_5016827609" evidence="2">
    <location>
        <begin position="19"/>
        <end position="98"/>
    </location>
</feature>
<protein>
    <submittedName>
        <fullName evidence="3">Uncharacterized protein</fullName>
    </submittedName>
</protein>
<evidence type="ECO:0000313" key="4">
    <source>
        <dbReference type="Proteomes" id="UP000252519"/>
    </source>
</evidence>
<keyword evidence="4" id="KW-1185">Reference proteome</keyword>
<evidence type="ECO:0000256" key="2">
    <source>
        <dbReference type="SAM" id="SignalP"/>
    </source>
</evidence>
<feature type="region of interest" description="Disordered" evidence="1">
    <location>
        <begin position="17"/>
        <end position="98"/>
    </location>
</feature>